<organism evidence="2 3">
    <name type="scientific">Trifolium medium</name>
    <dbReference type="NCBI Taxonomy" id="97028"/>
    <lineage>
        <taxon>Eukaryota</taxon>
        <taxon>Viridiplantae</taxon>
        <taxon>Streptophyta</taxon>
        <taxon>Embryophyta</taxon>
        <taxon>Tracheophyta</taxon>
        <taxon>Spermatophyta</taxon>
        <taxon>Magnoliopsida</taxon>
        <taxon>eudicotyledons</taxon>
        <taxon>Gunneridae</taxon>
        <taxon>Pentapetalae</taxon>
        <taxon>rosids</taxon>
        <taxon>fabids</taxon>
        <taxon>Fabales</taxon>
        <taxon>Fabaceae</taxon>
        <taxon>Papilionoideae</taxon>
        <taxon>50 kb inversion clade</taxon>
        <taxon>NPAAA clade</taxon>
        <taxon>Hologalegina</taxon>
        <taxon>IRL clade</taxon>
        <taxon>Trifolieae</taxon>
        <taxon>Trifolium</taxon>
    </lineage>
</organism>
<feature type="region of interest" description="Disordered" evidence="1">
    <location>
        <begin position="31"/>
        <end position="51"/>
    </location>
</feature>
<reference evidence="2 3" key="1">
    <citation type="journal article" date="2018" name="Front. Plant Sci.">
        <title>Red Clover (Trifolium pratense) and Zigzag Clover (T. medium) - A Picture of Genomic Similarities and Differences.</title>
        <authorList>
            <person name="Dluhosova J."/>
            <person name="Istvanek J."/>
            <person name="Nedelnik J."/>
            <person name="Repkova J."/>
        </authorList>
    </citation>
    <scope>NUCLEOTIDE SEQUENCE [LARGE SCALE GENOMIC DNA]</scope>
    <source>
        <strain evidence="3">cv. 10/8</strain>
        <tissue evidence="2">Leaf</tissue>
    </source>
</reference>
<evidence type="ECO:0000256" key="1">
    <source>
        <dbReference type="SAM" id="MobiDB-lite"/>
    </source>
</evidence>
<evidence type="ECO:0000313" key="3">
    <source>
        <dbReference type="Proteomes" id="UP000265520"/>
    </source>
</evidence>
<proteinExistence type="predicted"/>
<accession>A0A392QTX2</accession>
<dbReference type="EMBL" id="LXQA010161659">
    <property type="protein sequence ID" value="MCI27833.1"/>
    <property type="molecule type" value="Genomic_DNA"/>
</dbReference>
<feature type="non-terminal residue" evidence="2">
    <location>
        <position position="51"/>
    </location>
</feature>
<sequence>MEIQNRKGQITIVVYYLEELKTMLLLKTEPRGVEGRGGGRRRVGRATERYR</sequence>
<dbReference type="AlphaFoldDB" id="A0A392QTX2"/>
<comment type="caution">
    <text evidence="2">The sequence shown here is derived from an EMBL/GenBank/DDBJ whole genome shotgun (WGS) entry which is preliminary data.</text>
</comment>
<name>A0A392QTX2_9FABA</name>
<evidence type="ECO:0000313" key="2">
    <source>
        <dbReference type="EMBL" id="MCI27833.1"/>
    </source>
</evidence>
<dbReference type="Proteomes" id="UP000265520">
    <property type="component" value="Unassembled WGS sequence"/>
</dbReference>
<keyword evidence="3" id="KW-1185">Reference proteome</keyword>
<protein>
    <submittedName>
        <fullName evidence="2">Uncharacterized protein</fullName>
    </submittedName>
</protein>